<evidence type="ECO:0000256" key="1">
    <source>
        <dbReference type="ARBA" id="ARBA00005254"/>
    </source>
</evidence>
<proteinExistence type="inferred from homology"/>
<dbReference type="KEGG" id="scia:HUG15_20660"/>
<dbReference type="PANTHER" id="PTHR11941">
    <property type="entry name" value="ENOYL-COA HYDRATASE-RELATED"/>
    <property type="match status" value="1"/>
</dbReference>
<dbReference type="FunFam" id="1.10.12.10:FF:000001">
    <property type="entry name" value="Probable enoyl-CoA hydratase, mitochondrial"/>
    <property type="match status" value="1"/>
</dbReference>
<keyword evidence="2" id="KW-0456">Lyase</keyword>
<dbReference type="Proteomes" id="UP000595823">
    <property type="component" value="Chromosome"/>
</dbReference>
<dbReference type="EMBL" id="CP054705">
    <property type="protein sequence ID" value="QQK77754.1"/>
    <property type="molecule type" value="Genomic_DNA"/>
</dbReference>
<sequence>MANNYKSVKAEIDQGIFWLTLNRPDARNALDANMLNEIDQAITEAEANDDVKVIVIQGAGEKSFAAGADIRQLNERKPLEALVPDMQGIYNKIENCTKVTIAAVHGFALGGGCELAMSCDIRMATKTAKFGLPELNLGIVPAAGGTQRLSRMVGKGRALDMILTGKIIDGSEAERIGLVSYFVEEEELQEKIQEVAEEVLKKGPVAAMLAKHAVHKGYDIDEDTAMWIEKLSQAVAFGTEDKHEGTLAFLEKRQAEFKYR</sequence>
<gene>
    <name evidence="4" type="ORF">HUG15_20660</name>
</gene>
<dbReference type="CDD" id="cd06558">
    <property type="entry name" value="crotonase-like"/>
    <property type="match status" value="1"/>
</dbReference>
<name>A0A7T6Z6F9_9BACI</name>
<dbReference type="InterPro" id="IPR001753">
    <property type="entry name" value="Enoyl-CoA_hydra/iso"/>
</dbReference>
<protein>
    <submittedName>
        <fullName evidence="4">Enoyl-CoA hydratase/isomerase family protein</fullName>
    </submittedName>
</protein>
<dbReference type="GO" id="GO:0016853">
    <property type="term" value="F:isomerase activity"/>
    <property type="evidence" value="ECO:0007669"/>
    <property type="project" value="UniProtKB-KW"/>
</dbReference>
<dbReference type="InterPro" id="IPR018376">
    <property type="entry name" value="Enoyl-CoA_hyd/isom_CS"/>
</dbReference>
<reference evidence="4 5" key="1">
    <citation type="submission" date="2020-06" db="EMBL/GenBank/DDBJ databases">
        <title>Genomic analysis of Salicibibacter sp. NKC5-3.</title>
        <authorList>
            <person name="Oh Y.J."/>
        </authorList>
    </citation>
    <scope>NUCLEOTIDE SEQUENCE [LARGE SCALE GENOMIC DNA]</scope>
    <source>
        <strain evidence="4 5">NKC5-3</strain>
    </source>
</reference>
<evidence type="ECO:0000256" key="3">
    <source>
        <dbReference type="RuleBase" id="RU003707"/>
    </source>
</evidence>
<dbReference type="Gene3D" id="1.10.12.10">
    <property type="entry name" value="Lyase 2-enoyl-coa Hydratase, Chain A, domain 2"/>
    <property type="match status" value="1"/>
</dbReference>
<dbReference type="PANTHER" id="PTHR11941:SF54">
    <property type="entry name" value="ENOYL-COA HYDRATASE, MITOCHONDRIAL"/>
    <property type="match status" value="1"/>
</dbReference>
<dbReference type="GO" id="GO:0016836">
    <property type="term" value="F:hydro-lyase activity"/>
    <property type="evidence" value="ECO:0007669"/>
    <property type="project" value="UniProtKB-ARBA"/>
</dbReference>
<dbReference type="Gene3D" id="3.90.226.10">
    <property type="entry name" value="2-enoyl-CoA Hydratase, Chain A, domain 1"/>
    <property type="match status" value="1"/>
</dbReference>
<dbReference type="SUPFAM" id="SSF52096">
    <property type="entry name" value="ClpP/crotonase"/>
    <property type="match status" value="1"/>
</dbReference>
<dbReference type="Pfam" id="PF00378">
    <property type="entry name" value="ECH_1"/>
    <property type="match status" value="1"/>
</dbReference>
<dbReference type="PROSITE" id="PS00166">
    <property type="entry name" value="ENOYL_COA_HYDRATASE"/>
    <property type="match status" value="1"/>
</dbReference>
<dbReference type="AlphaFoldDB" id="A0A7T6Z6F9"/>
<comment type="similarity">
    <text evidence="1 3">Belongs to the enoyl-CoA hydratase/isomerase family.</text>
</comment>
<evidence type="ECO:0000256" key="2">
    <source>
        <dbReference type="ARBA" id="ARBA00023239"/>
    </source>
</evidence>
<keyword evidence="4" id="KW-0413">Isomerase</keyword>
<dbReference type="FunFam" id="3.90.226.10:FF:000009">
    <property type="entry name" value="Carnitinyl-CoA dehydratase"/>
    <property type="match status" value="1"/>
</dbReference>
<evidence type="ECO:0000313" key="5">
    <source>
        <dbReference type="Proteomes" id="UP000595823"/>
    </source>
</evidence>
<dbReference type="InterPro" id="IPR029045">
    <property type="entry name" value="ClpP/crotonase-like_dom_sf"/>
</dbReference>
<keyword evidence="5" id="KW-1185">Reference proteome</keyword>
<dbReference type="RefSeq" id="WP_200125403.1">
    <property type="nucleotide sequence ID" value="NZ_CP054705.1"/>
</dbReference>
<dbReference type="GO" id="GO:0006635">
    <property type="term" value="P:fatty acid beta-oxidation"/>
    <property type="evidence" value="ECO:0007669"/>
    <property type="project" value="TreeGrafter"/>
</dbReference>
<accession>A0A7T6Z6F9</accession>
<evidence type="ECO:0000313" key="4">
    <source>
        <dbReference type="EMBL" id="QQK77754.1"/>
    </source>
</evidence>
<organism evidence="4 5">
    <name type="scientific">Salicibibacter cibarius</name>
    <dbReference type="NCBI Taxonomy" id="2743000"/>
    <lineage>
        <taxon>Bacteria</taxon>
        <taxon>Bacillati</taxon>
        <taxon>Bacillota</taxon>
        <taxon>Bacilli</taxon>
        <taxon>Bacillales</taxon>
        <taxon>Bacillaceae</taxon>
        <taxon>Salicibibacter</taxon>
    </lineage>
</organism>
<dbReference type="InterPro" id="IPR014748">
    <property type="entry name" value="Enoyl-CoA_hydra_C"/>
</dbReference>